<feature type="transmembrane region" description="Helical" evidence="6">
    <location>
        <begin position="21"/>
        <end position="41"/>
    </location>
</feature>
<dbReference type="PROSITE" id="PS51007">
    <property type="entry name" value="CYTC"/>
    <property type="match status" value="1"/>
</dbReference>
<dbReference type="EMBL" id="BMKM01000011">
    <property type="protein sequence ID" value="GGE31058.1"/>
    <property type="molecule type" value="Genomic_DNA"/>
</dbReference>
<comment type="caution">
    <text evidence="8">The sequence shown here is derived from an EMBL/GenBank/DDBJ whole genome shotgun (WGS) entry which is preliminary data.</text>
</comment>
<feature type="region of interest" description="Disordered" evidence="5">
    <location>
        <begin position="306"/>
        <end position="347"/>
    </location>
</feature>
<organism evidence="8 9">
    <name type="scientific">Sphingobacterium cellulitidis</name>
    <dbReference type="NCBI Taxonomy" id="1768011"/>
    <lineage>
        <taxon>Bacteria</taxon>
        <taxon>Pseudomonadati</taxon>
        <taxon>Bacteroidota</taxon>
        <taxon>Sphingobacteriia</taxon>
        <taxon>Sphingobacteriales</taxon>
        <taxon>Sphingobacteriaceae</taxon>
        <taxon>Sphingobacterium</taxon>
    </lineage>
</organism>
<reference evidence="8" key="2">
    <citation type="submission" date="2020-09" db="EMBL/GenBank/DDBJ databases">
        <authorList>
            <person name="Sun Q."/>
            <person name="Zhou Y."/>
        </authorList>
    </citation>
    <scope>NUCLEOTIDE SEQUENCE</scope>
    <source>
        <strain evidence="8">CGMCC 1.15966</strain>
    </source>
</reference>
<feature type="compositionally biased region" description="Basic and acidic residues" evidence="5">
    <location>
        <begin position="306"/>
        <end position="325"/>
    </location>
</feature>
<evidence type="ECO:0000256" key="6">
    <source>
        <dbReference type="SAM" id="Phobius"/>
    </source>
</evidence>
<dbReference type="GO" id="GO:0020037">
    <property type="term" value="F:heme binding"/>
    <property type="evidence" value="ECO:0007669"/>
    <property type="project" value="InterPro"/>
</dbReference>
<dbReference type="AlphaFoldDB" id="A0A8H9G576"/>
<keyword evidence="6" id="KW-0812">Transmembrane</keyword>
<dbReference type="Pfam" id="PF21342">
    <property type="entry name" value="SoxA-TsdA_cyt-c"/>
    <property type="match status" value="1"/>
</dbReference>
<keyword evidence="3 4" id="KW-0408">Iron</keyword>
<reference evidence="8" key="1">
    <citation type="journal article" date="2014" name="Int. J. Syst. Evol. Microbiol.">
        <title>Complete genome sequence of Corynebacterium casei LMG S-19264T (=DSM 44701T), isolated from a smear-ripened cheese.</title>
        <authorList>
            <consortium name="US DOE Joint Genome Institute (JGI-PGF)"/>
            <person name="Walter F."/>
            <person name="Albersmeier A."/>
            <person name="Kalinowski J."/>
            <person name="Ruckert C."/>
        </authorList>
    </citation>
    <scope>NUCLEOTIDE SEQUENCE</scope>
    <source>
        <strain evidence="8">CGMCC 1.15966</strain>
    </source>
</reference>
<dbReference type="SUPFAM" id="SSF46626">
    <property type="entry name" value="Cytochrome c"/>
    <property type="match status" value="2"/>
</dbReference>
<evidence type="ECO:0000313" key="8">
    <source>
        <dbReference type="EMBL" id="GGE31058.1"/>
    </source>
</evidence>
<dbReference type="InterPro" id="IPR051459">
    <property type="entry name" value="Cytochrome_c-type_DH"/>
</dbReference>
<evidence type="ECO:0000256" key="1">
    <source>
        <dbReference type="ARBA" id="ARBA00022617"/>
    </source>
</evidence>
<dbReference type="GO" id="GO:0009055">
    <property type="term" value="F:electron transfer activity"/>
    <property type="evidence" value="ECO:0007669"/>
    <property type="project" value="InterPro"/>
</dbReference>
<keyword evidence="6" id="KW-0472">Membrane</keyword>
<evidence type="ECO:0000256" key="2">
    <source>
        <dbReference type="ARBA" id="ARBA00022723"/>
    </source>
</evidence>
<gene>
    <name evidence="8" type="ORF">GCM10011516_31010</name>
</gene>
<dbReference type="RefSeq" id="WP_182499085.1">
    <property type="nucleotide sequence ID" value="NZ_BMKM01000011.1"/>
</dbReference>
<evidence type="ECO:0000256" key="3">
    <source>
        <dbReference type="ARBA" id="ARBA00023004"/>
    </source>
</evidence>
<keyword evidence="9" id="KW-1185">Reference proteome</keyword>
<accession>A0A8H9G576</accession>
<dbReference type="Pfam" id="PF00034">
    <property type="entry name" value="Cytochrom_C"/>
    <property type="match status" value="1"/>
</dbReference>
<keyword evidence="1 4" id="KW-0349">Heme</keyword>
<name>A0A8H9G576_9SPHI</name>
<keyword evidence="2 4" id="KW-0479">Metal-binding</keyword>
<dbReference type="Proteomes" id="UP000614460">
    <property type="component" value="Unassembled WGS sequence"/>
</dbReference>
<evidence type="ECO:0000259" key="7">
    <source>
        <dbReference type="PROSITE" id="PS51007"/>
    </source>
</evidence>
<dbReference type="Gene3D" id="1.10.760.10">
    <property type="entry name" value="Cytochrome c-like domain"/>
    <property type="match status" value="2"/>
</dbReference>
<dbReference type="GO" id="GO:0046872">
    <property type="term" value="F:metal ion binding"/>
    <property type="evidence" value="ECO:0007669"/>
    <property type="project" value="UniProtKB-KW"/>
</dbReference>
<proteinExistence type="predicted"/>
<evidence type="ECO:0000256" key="5">
    <source>
        <dbReference type="SAM" id="MobiDB-lite"/>
    </source>
</evidence>
<evidence type="ECO:0000313" key="9">
    <source>
        <dbReference type="Proteomes" id="UP000614460"/>
    </source>
</evidence>
<protein>
    <recommendedName>
        <fullName evidence="7">Cytochrome c domain-containing protein</fullName>
    </recommendedName>
</protein>
<dbReference type="InterPro" id="IPR036909">
    <property type="entry name" value="Cyt_c-like_dom_sf"/>
</dbReference>
<dbReference type="InterPro" id="IPR009056">
    <property type="entry name" value="Cyt_c-like_dom"/>
</dbReference>
<dbReference type="PANTHER" id="PTHR35008">
    <property type="entry name" value="BLL4482 PROTEIN-RELATED"/>
    <property type="match status" value="1"/>
</dbReference>
<dbReference type="PANTHER" id="PTHR35008:SF9">
    <property type="entry name" value="CYTOCHROME C DOMAIN-CONTAINING PROTEIN"/>
    <property type="match status" value="1"/>
</dbReference>
<evidence type="ECO:0000256" key="4">
    <source>
        <dbReference type="PROSITE-ProRule" id="PRU00433"/>
    </source>
</evidence>
<feature type="domain" description="Cytochrome c" evidence="7">
    <location>
        <begin position="212"/>
        <end position="305"/>
    </location>
</feature>
<keyword evidence="6" id="KW-1133">Transmembrane helix</keyword>
<sequence>MENNLNQSKNLLKEVNKIAKQTKIVAALFVFIVALIILQALGVNTKIFHVKADENKTENKADSNSLIHIKDFKVAPFPDTEEGKMAALGEKLIIETPKYLGPNNKHGAVFTGNNLACGSCHLNGGTKEYAAPYIGLSALFPIYSGREGKVATLEERINGCFERSMNGKKLPFESTEMIAIVSYIKHLSKDVKVGGRIEGQGFVELKAPDRRADLQHGESVFKTQCVSCHQPNGLGLPKKADAPDEGYMYPPLWGSDSFNDGAGMGRMLTAAKFIKGNMPLGASAESPILSDEEAYDVAAYINSFERPSKANKEEDYPDLSKKPKDSPYPPFADNIPEEQHKYGPFNF</sequence>